<evidence type="ECO:0000313" key="2">
    <source>
        <dbReference type="EMBL" id="GED99101.1"/>
    </source>
</evidence>
<dbReference type="AlphaFoldDB" id="A0A7I9V1S7"/>
<proteinExistence type="predicted"/>
<evidence type="ECO:0000313" key="3">
    <source>
        <dbReference type="Proteomes" id="UP000444980"/>
    </source>
</evidence>
<keyword evidence="1" id="KW-1133">Transmembrane helix</keyword>
<accession>A0A7I9V1S7</accession>
<keyword evidence="1" id="KW-0472">Membrane</keyword>
<dbReference type="EMBL" id="BJOU01000017">
    <property type="protein sequence ID" value="GED99101.1"/>
    <property type="molecule type" value="Genomic_DNA"/>
</dbReference>
<dbReference type="OrthoDB" id="9932337at2"/>
<sequence>MTTVPADVPAIQYSYVCQPGDAARFTRAVISHWLTSNRGFWIFLVAEAAVIVAAAALTASWWLLLAFPALVVIIVGLNYWQAARRHRLVAAPGVEWASGFAADSFRVIDGGAQVVLGYSRVASVDRLDNGFLAVKLRPRGAVLLPVEIAPPQAEAVMRGALTREPTR</sequence>
<protein>
    <recommendedName>
        <fullName evidence="4">DUF304 domain-containing protein</fullName>
    </recommendedName>
</protein>
<reference evidence="3" key="1">
    <citation type="submission" date="2019-06" db="EMBL/GenBank/DDBJ databases">
        <title>Gordonia isolated from sludge of a wastewater treatment plant.</title>
        <authorList>
            <person name="Tamura T."/>
            <person name="Aoyama K."/>
            <person name="Kang Y."/>
            <person name="Saito S."/>
            <person name="Akiyama N."/>
            <person name="Yazawa K."/>
            <person name="Gonoi T."/>
            <person name="Mikami Y."/>
        </authorList>
    </citation>
    <scope>NUCLEOTIDE SEQUENCE [LARGE SCALE GENOMIC DNA]</scope>
    <source>
        <strain evidence="3">NBRC 107697</strain>
    </source>
</reference>
<evidence type="ECO:0008006" key="4">
    <source>
        <dbReference type="Google" id="ProtNLM"/>
    </source>
</evidence>
<feature type="transmembrane region" description="Helical" evidence="1">
    <location>
        <begin position="62"/>
        <end position="80"/>
    </location>
</feature>
<evidence type="ECO:0000256" key="1">
    <source>
        <dbReference type="SAM" id="Phobius"/>
    </source>
</evidence>
<gene>
    <name evidence="2" type="ORF">nbrc107697_31400</name>
</gene>
<organism evidence="2 3">
    <name type="scientific">Gordonia crocea</name>
    <dbReference type="NCBI Taxonomy" id="589162"/>
    <lineage>
        <taxon>Bacteria</taxon>
        <taxon>Bacillati</taxon>
        <taxon>Actinomycetota</taxon>
        <taxon>Actinomycetes</taxon>
        <taxon>Mycobacteriales</taxon>
        <taxon>Gordoniaceae</taxon>
        <taxon>Gordonia</taxon>
    </lineage>
</organism>
<feature type="transmembrane region" description="Helical" evidence="1">
    <location>
        <begin position="39"/>
        <end position="56"/>
    </location>
</feature>
<dbReference type="RefSeq" id="WP_161928420.1">
    <property type="nucleotide sequence ID" value="NZ_BJOU01000017.1"/>
</dbReference>
<comment type="caution">
    <text evidence="2">The sequence shown here is derived from an EMBL/GenBank/DDBJ whole genome shotgun (WGS) entry which is preliminary data.</text>
</comment>
<dbReference type="Proteomes" id="UP000444980">
    <property type="component" value="Unassembled WGS sequence"/>
</dbReference>
<keyword evidence="3" id="KW-1185">Reference proteome</keyword>
<keyword evidence="1" id="KW-0812">Transmembrane</keyword>
<name>A0A7I9V1S7_9ACTN</name>